<proteinExistence type="predicted"/>
<dbReference type="EMBL" id="CP121472">
    <property type="protein sequence ID" value="WPL18362.1"/>
    <property type="molecule type" value="Genomic_DNA"/>
</dbReference>
<sequence>MPQGFVTFALREYASRDVSCSPHAFNAISIHPDQADPETIAPRDTDMQEVRSSCQPRPEILAGTFNPEIFTASLSRVLGDYARGEAREGAASLYSDPVAFFRDATYPTQGLRDILDNVLARLVRNDAARPGMQRLDEAFGGGKTHTLIAVTHAAKQGQDVAPYLDGIVGKNAGPTGGGSGGLHLESTIIKQLSDEGELITTERATTAETLTLVGKLFFDTDAQVAPRAVFPLASQGARC</sequence>
<gene>
    <name evidence="1" type="ORF">Thiowin_03433</name>
</gene>
<organism evidence="1 2">
    <name type="scientific">Thiorhodovibrio winogradskyi</name>
    <dbReference type="NCBI Taxonomy" id="77007"/>
    <lineage>
        <taxon>Bacteria</taxon>
        <taxon>Pseudomonadati</taxon>
        <taxon>Pseudomonadota</taxon>
        <taxon>Gammaproteobacteria</taxon>
        <taxon>Chromatiales</taxon>
        <taxon>Chromatiaceae</taxon>
        <taxon>Thiorhodovibrio</taxon>
    </lineage>
</organism>
<reference evidence="1 2" key="1">
    <citation type="journal article" date="2023" name="Microorganisms">
        <title>Thiorhodovibrio frisius and Trv. litoralis spp. nov., Two Novel Members from a Clade of Fastidious Purple Sulfur Bacteria That Exhibit Unique Red-Shifted Light-Harvesting Capabilities.</title>
        <authorList>
            <person name="Methner A."/>
            <person name="Kuzyk S.B."/>
            <person name="Petersen J."/>
            <person name="Bauer S."/>
            <person name="Brinkmann H."/>
            <person name="Sichau K."/>
            <person name="Wanner G."/>
            <person name="Wolf J."/>
            <person name="Neumann-Schaal M."/>
            <person name="Henke P."/>
            <person name="Tank M."/>
            <person name="Sproer C."/>
            <person name="Bunk B."/>
            <person name="Overmann J."/>
        </authorList>
    </citation>
    <scope>NUCLEOTIDE SEQUENCE [LARGE SCALE GENOMIC DNA]</scope>
    <source>
        <strain evidence="1 2">DSM 6702</strain>
    </source>
</reference>
<evidence type="ECO:0000313" key="2">
    <source>
        <dbReference type="Proteomes" id="UP001432180"/>
    </source>
</evidence>
<protein>
    <submittedName>
        <fullName evidence="1">Uncharacterized protein</fullName>
    </submittedName>
</protein>
<accession>A0ABZ0SBT5</accession>
<dbReference type="Proteomes" id="UP001432180">
    <property type="component" value="Chromosome"/>
</dbReference>
<evidence type="ECO:0000313" key="1">
    <source>
        <dbReference type="EMBL" id="WPL18362.1"/>
    </source>
</evidence>
<keyword evidence="2" id="KW-1185">Reference proteome</keyword>
<name>A0ABZ0SBT5_9GAMM</name>